<protein>
    <submittedName>
        <fullName evidence="3">Gamma-aminobutyric acid receptor subunit beta-2 (GABA(A) receptor subunit beta-2)</fullName>
    </submittedName>
</protein>
<dbReference type="EMBL" id="CAXAMM010009358">
    <property type="protein sequence ID" value="CAK9020124.1"/>
    <property type="molecule type" value="Genomic_DNA"/>
</dbReference>
<dbReference type="Gene3D" id="1.20.58.390">
    <property type="entry name" value="Neurotransmitter-gated ion-channel transmembrane domain"/>
    <property type="match status" value="1"/>
</dbReference>
<dbReference type="Proteomes" id="UP001642464">
    <property type="component" value="Unassembled WGS sequence"/>
</dbReference>
<feature type="transmembrane region" description="Helical" evidence="2">
    <location>
        <begin position="194"/>
        <end position="212"/>
    </location>
</feature>
<keyword evidence="4" id="KW-1185">Reference proteome</keyword>
<keyword evidence="2" id="KW-0472">Membrane</keyword>
<sequence>MLSWYDPRVAGLVPKDETVRTLSEEQAGDMMWTPDIVVTNTELHGDRVVATSFQVSIDGVVNKTQRMLVKIKDRTGLRWYEYGPQALHVLLASASYMIDDVQLVPMAFVNISDPGERAFDKSDWTFLSHEMTIFNESTGSMHKSRAQFVVHVLRDASPYVQSTIFPEIMIVVLSYTVFLFPVNPGFAMPRVSSAVIAFLSILTISTRTSAMLPEVRRGLVWMELFEVVCKMLLFTVILLNILIEMVFHTWQQPELAKQLVHELRAAWIQRECATGRLEPHEFRPPRTRSNVGRWTCQCNPF</sequence>
<accession>A0ABP0K1Q9</accession>
<feature type="transmembrane region" description="Helical" evidence="2">
    <location>
        <begin position="164"/>
        <end position="182"/>
    </location>
</feature>
<keyword evidence="2" id="KW-0812">Transmembrane</keyword>
<dbReference type="PANTHER" id="PTHR18945">
    <property type="entry name" value="NEUROTRANSMITTER GATED ION CHANNEL"/>
    <property type="match status" value="1"/>
</dbReference>
<dbReference type="SUPFAM" id="SSF63712">
    <property type="entry name" value="Nicotinic receptor ligand binding domain-like"/>
    <property type="match status" value="1"/>
</dbReference>
<proteinExistence type="predicted"/>
<keyword evidence="3" id="KW-0675">Receptor</keyword>
<gene>
    <name evidence="3" type="ORF">SCF082_LOCUS14798</name>
</gene>
<keyword evidence="2" id="KW-1133">Transmembrane helix</keyword>
<evidence type="ECO:0000256" key="1">
    <source>
        <dbReference type="ARBA" id="ARBA00004141"/>
    </source>
</evidence>
<feature type="transmembrane region" description="Helical" evidence="2">
    <location>
        <begin position="224"/>
        <end position="247"/>
    </location>
</feature>
<dbReference type="InterPro" id="IPR036719">
    <property type="entry name" value="Neuro-gated_channel_TM_sf"/>
</dbReference>
<dbReference type="InterPro" id="IPR036734">
    <property type="entry name" value="Neur_chan_lig-bd_sf"/>
</dbReference>
<comment type="subcellular location">
    <subcellularLocation>
        <location evidence="1">Membrane</location>
        <topology evidence="1">Multi-pass membrane protein</topology>
    </subcellularLocation>
</comment>
<organism evidence="3 4">
    <name type="scientific">Durusdinium trenchii</name>
    <dbReference type="NCBI Taxonomy" id="1381693"/>
    <lineage>
        <taxon>Eukaryota</taxon>
        <taxon>Sar</taxon>
        <taxon>Alveolata</taxon>
        <taxon>Dinophyceae</taxon>
        <taxon>Suessiales</taxon>
        <taxon>Symbiodiniaceae</taxon>
        <taxon>Durusdinium</taxon>
    </lineage>
</organism>
<dbReference type="SUPFAM" id="SSF90112">
    <property type="entry name" value="Neurotransmitter-gated ion-channel transmembrane pore"/>
    <property type="match status" value="1"/>
</dbReference>
<reference evidence="3 4" key="1">
    <citation type="submission" date="2024-02" db="EMBL/GenBank/DDBJ databases">
        <authorList>
            <person name="Chen Y."/>
            <person name="Shah S."/>
            <person name="Dougan E. K."/>
            <person name="Thang M."/>
            <person name="Chan C."/>
        </authorList>
    </citation>
    <scope>NUCLEOTIDE SEQUENCE [LARGE SCALE GENOMIC DNA]</scope>
</reference>
<dbReference type="InterPro" id="IPR038050">
    <property type="entry name" value="Neuro_actylchol_rec"/>
</dbReference>
<evidence type="ECO:0000256" key="2">
    <source>
        <dbReference type="SAM" id="Phobius"/>
    </source>
</evidence>
<evidence type="ECO:0000313" key="3">
    <source>
        <dbReference type="EMBL" id="CAK9020124.1"/>
    </source>
</evidence>
<comment type="caution">
    <text evidence="3">The sequence shown here is derived from an EMBL/GenBank/DDBJ whole genome shotgun (WGS) entry which is preliminary data.</text>
</comment>
<evidence type="ECO:0000313" key="4">
    <source>
        <dbReference type="Proteomes" id="UP001642464"/>
    </source>
</evidence>
<dbReference type="InterPro" id="IPR006201">
    <property type="entry name" value="Neur_channel"/>
</dbReference>
<dbReference type="Gene3D" id="2.70.170.10">
    <property type="entry name" value="Neurotransmitter-gated ion-channel ligand-binding domain"/>
    <property type="match status" value="1"/>
</dbReference>
<name>A0ABP0K1Q9_9DINO</name>